<reference evidence="2 3" key="1">
    <citation type="submission" date="2018-08" db="EMBL/GenBank/DDBJ databases">
        <title>Lysobacter soli KCTC 22011, whole genome shotgun sequence.</title>
        <authorList>
            <person name="Zhang X."/>
            <person name="Feng G."/>
            <person name="Zhu H."/>
        </authorList>
    </citation>
    <scope>NUCLEOTIDE SEQUENCE [LARGE SCALE GENOMIC DNA]</scope>
    <source>
        <strain evidence="2 3">KCTC 22011</strain>
    </source>
</reference>
<keyword evidence="1" id="KW-1133">Transmembrane helix</keyword>
<evidence type="ECO:0000256" key="1">
    <source>
        <dbReference type="SAM" id="Phobius"/>
    </source>
</evidence>
<dbReference type="Proteomes" id="UP000256829">
    <property type="component" value="Unassembled WGS sequence"/>
</dbReference>
<keyword evidence="1" id="KW-0812">Transmembrane</keyword>
<sequence>MTCRRMSVNLAARRGGRRTVHAMLKFAWIAPSHFVALCLLALLNKQEFRRGAQKDRLEQSGCWNRGRTESESSRTSNAMEKYKLQPPARVSMAGLASLTIVLLLAGCPGTSAVPTEGRGRTTTIARDSGYAASVAQWRDFLSCWDRDASKARQGRDDMGPALIAKGQGSPDVSLSARIKARERALGVELPRSYVDFLTAAQPDASWSELSRKTGLLSIDAIDTVARLDPEGVRIAHAHPLHASDETYFVYGVDQDSVVLRSSYFADAIVVGKYGDSLYEQIVLFPQVRTSDGEMEAALLGWSGVYRAPSFAEVMRQLSYHDLGRADHVPPYAQTSLAGTCADRLPQNNVWWK</sequence>
<dbReference type="EMBL" id="QTJR01000004">
    <property type="protein sequence ID" value="RDY67778.1"/>
    <property type="molecule type" value="Genomic_DNA"/>
</dbReference>
<accession>A0A3D8VG25</accession>
<evidence type="ECO:0000313" key="2">
    <source>
        <dbReference type="EMBL" id="RDY67778.1"/>
    </source>
</evidence>
<keyword evidence="1" id="KW-0472">Membrane</keyword>
<name>A0A3D8VG25_9GAMM</name>
<feature type="transmembrane region" description="Helical" evidence="1">
    <location>
        <begin position="26"/>
        <end position="44"/>
    </location>
</feature>
<protein>
    <recommendedName>
        <fullName evidence="4">Knr4/Smi1-like domain-containing protein</fullName>
    </recommendedName>
</protein>
<comment type="caution">
    <text evidence="2">The sequence shown here is derived from an EMBL/GenBank/DDBJ whole genome shotgun (WGS) entry which is preliminary data.</text>
</comment>
<proteinExistence type="predicted"/>
<gene>
    <name evidence="2" type="ORF">DX912_07625</name>
</gene>
<evidence type="ECO:0008006" key="4">
    <source>
        <dbReference type="Google" id="ProtNLM"/>
    </source>
</evidence>
<organism evidence="2 3">
    <name type="scientific">Lysobacter soli</name>
    <dbReference type="NCBI Taxonomy" id="453783"/>
    <lineage>
        <taxon>Bacteria</taxon>
        <taxon>Pseudomonadati</taxon>
        <taxon>Pseudomonadota</taxon>
        <taxon>Gammaproteobacteria</taxon>
        <taxon>Lysobacterales</taxon>
        <taxon>Lysobacteraceae</taxon>
        <taxon>Lysobacter</taxon>
    </lineage>
</organism>
<evidence type="ECO:0000313" key="3">
    <source>
        <dbReference type="Proteomes" id="UP000256829"/>
    </source>
</evidence>
<keyword evidence="3" id="KW-1185">Reference proteome</keyword>
<dbReference type="AlphaFoldDB" id="A0A3D8VG25"/>